<sequence>MIKSGCFLTTCSSNEYFDLNVALQWMQMLCLKSEATSGCFNKCLSKRFFVTVLKLHF</sequence>
<name>A0A653CX83_CALMS</name>
<evidence type="ECO:0000313" key="1">
    <source>
        <dbReference type="EMBL" id="VEN52492.1"/>
    </source>
</evidence>
<feature type="non-terminal residue" evidence="1">
    <location>
        <position position="57"/>
    </location>
</feature>
<dbReference type="Proteomes" id="UP000410492">
    <property type="component" value="Unassembled WGS sequence"/>
</dbReference>
<proteinExistence type="predicted"/>
<evidence type="ECO:0000313" key="2">
    <source>
        <dbReference type="Proteomes" id="UP000410492"/>
    </source>
</evidence>
<dbReference type="EMBL" id="CAACVG010009207">
    <property type="protein sequence ID" value="VEN52492.1"/>
    <property type="molecule type" value="Genomic_DNA"/>
</dbReference>
<keyword evidence="2" id="KW-1185">Reference proteome</keyword>
<organism evidence="1 2">
    <name type="scientific">Callosobruchus maculatus</name>
    <name type="common">Southern cowpea weevil</name>
    <name type="synonym">Pulse bruchid</name>
    <dbReference type="NCBI Taxonomy" id="64391"/>
    <lineage>
        <taxon>Eukaryota</taxon>
        <taxon>Metazoa</taxon>
        <taxon>Ecdysozoa</taxon>
        <taxon>Arthropoda</taxon>
        <taxon>Hexapoda</taxon>
        <taxon>Insecta</taxon>
        <taxon>Pterygota</taxon>
        <taxon>Neoptera</taxon>
        <taxon>Endopterygota</taxon>
        <taxon>Coleoptera</taxon>
        <taxon>Polyphaga</taxon>
        <taxon>Cucujiformia</taxon>
        <taxon>Chrysomeloidea</taxon>
        <taxon>Chrysomelidae</taxon>
        <taxon>Bruchinae</taxon>
        <taxon>Bruchini</taxon>
        <taxon>Callosobruchus</taxon>
    </lineage>
</organism>
<gene>
    <name evidence="1" type="ORF">CALMAC_LOCUS12603</name>
</gene>
<dbReference type="AlphaFoldDB" id="A0A653CX83"/>
<reference evidence="1 2" key="1">
    <citation type="submission" date="2019-01" db="EMBL/GenBank/DDBJ databases">
        <authorList>
            <person name="Sayadi A."/>
        </authorList>
    </citation>
    <scope>NUCLEOTIDE SEQUENCE [LARGE SCALE GENOMIC DNA]</scope>
</reference>
<accession>A0A653CX83</accession>
<protein>
    <submittedName>
        <fullName evidence="1">Uncharacterized protein</fullName>
    </submittedName>
</protein>